<dbReference type="SUPFAM" id="SSF56752">
    <property type="entry name" value="D-aminoacid aminotransferase-like PLP-dependent enzymes"/>
    <property type="match status" value="1"/>
</dbReference>
<dbReference type="InterPro" id="IPR005801">
    <property type="entry name" value="ADC_synthase"/>
</dbReference>
<evidence type="ECO:0000259" key="2">
    <source>
        <dbReference type="Pfam" id="PF00425"/>
    </source>
</evidence>
<comment type="caution">
    <text evidence="3">The sequence shown here is derived from an EMBL/GenBank/DDBJ whole genome shotgun (WGS) entry which is preliminary data.</text>
</comment>
<feature type="domain" description="Chorismate-utilising enzyme C-terminal" evidence="2">
    <location>
        <begin position="119"/>
        <end position="374"/>
    </location>
</feature>
<dbReference type="Gene3D" id="3.20.10.10">
    <property type="entry name" value="D-amino Acid Aminotransferase, subunit A, domain 2"/>
    <property type="match status" value="1"/>
</dbReference>
<evidence type="ECO:0000313" key="3">
    <source>
        <dbReference type="EMBL" id="RRQ50963.1"/>
    </source>
</evidence>
<evidence type="ECO:0000313" key="4">
    <source>
        <dbReference type="Proteomes" id="UP000268553"/>
    </source>
</evidence>
<dbReference type="Proteomes" id="UP000268553">
    <property type="component" value="Unassembled WGS sequence"/>
</dbReference>
<dbReference type="InterPro" id="IPR005802">
    <property type="entry name" value="ADC_synth_comp_1"/>
</dbReference>
<dbReference type="EMBL" id="RWJI01000003">
    <property type="protein sequence ID" value="RRQ50963.1"/>
    <property type="molecule type" value="Genomic_DNA"/>
</dbReference>
<dbReference type="PRINTS" id="PR00095">
    <property type="entry name" value="ANTSNTHASEI"/>
</dbReference>
<evidence type="ECO:0000256" key="1">
    <source>
        <dbReference type="ARBA" id="ARBA00014472"/>
    </source>
</evidence>
<reference evidence="3 4" key="1">
    <citation type="submission" date="2018-12" db="EMBL/GenBank/DDBJ databases">
        <authorList>
            <person name="Kim S.-J."/>
            <person name="Jung G.-Y."/>
        </authorList>
    </citation>
    <scope>NUCLEOTIDE SEQUENCE [LARGE SCALE GENOMIC DNA]</scope>
    <source>
        <strain evidence="3 4">03SU3-P</strain>
    </source>
</reference>
<dbReference type="InterPro" id="IPR043131">
    <property type="entry name" value="BCAT-like_N"/>
</dbReference>
<dbReference type="Pfam" id="PF00425">
    <property type="entry name" value="Chorismate_bind"/>
    <property type="match status" value="1"/>
</dbReference>
<dbReference type="PANTHER" id="PTHR11236:SF50">
    <property type="entry name" value="AMINODEOXYCHORISMATE SYNTHASE COMPONENT 1"/>
    <property type="match status" value="1"/>
</dbReference>
<accession>A0A426RPS4</accession>
<dbReference type="OrthoDB" id="9803598at2"/>
<dbReference type="Pfam" id="PF01063">
    <property type="entry name" value="Aminotran_4"/>
    <property type="match status" value="1"/>
</dbReference>
<dbReference type="GO" id="GO:0009396">
    <property type="term" value="P:folic acid-containing compound biosynthetic process"/>
    <property type="evidence" value="ECO:0007669"/>
    <property type="project" value="InterPro"/>
</dbReference>
<sequence>MIPKEGPFVLLDDARTHGASPARLYTNPVEVLTAYDGDGLSALLESLRQAQRDGLHAAGFFGYEAGAHFLPNLTPAPSGLLAWFGLFNNFNTIDASAVTSMLPDPAGMWLSELRPSISRDDYHRAFTTVQDYIRAGDIYQANLTFPLTADYAGDPLALYAALRARACAGYGGVIWTGQTHYLSFSPELFFALKDQRITTKPMKGTAQRLTDPVADGRAAEHLRMDPKQRAENLMIVDLLRNDLSRVCAAGSVNVPELFHIESYPTVHQMTSTVTGALAEGHDVVDVIKALFPCGSITGAPKIRAMQVVDEVEAAPRGIYCGSIGRIDDNGDAAFNVAIRTFTLCETKQSLSLGLGSGVVADSVETDEWAECLAKGNFAKLKNQGFDLIETMRFEPAAGILRLEKHLERIRSSAACFGFELDQHALHNRLQASICNLNRLSKIRVLVSRHGAQAVEIWPLEDVTEWRVGIVPLPVDAGDFRLQHKISDRAFYDDARKARPDCDEVVFVGRDGLLTEGSITALFVERDGKLLTPRLETGLLPSILRREFLETGKALEADLTIEDLANGFWVGNSVRGLIKANRVA</sequence>
<keyword evidence="4" id="KW-1185">Reference proteome</keyword>
<proteinExistence type="predicted"/>
<protein>
    <recommendedName>
        <fullName evidence="1">Probable branched-chain-amino-acid aminotransferase</fullName>
    </recommendedName>
</protein>
<keyword evidence="3" id="KW-0808">Transferase</keyword>
<dbReference type="InterPro" id="IPR043132">
    <property type="entry name" value="BCAT-like_C"/>
</dbReference>
<dbReference type="NCBIfam" id="TIGR00553">
    <property type="entry name" value="pabB"/>
    <property type="match status" value="1"/>
</dbReference>
<dbReference type="Gene3D" id="3.60.120.10">
    <property type="entry name" value="Anthranilate synthase"/>
    <property type="match status" value="1"/>
</dbReference>
<keyword evidence="3" id="KW-0032">Aminotransferase</keyword>
<dbReference type="AlphaFoldDB" id="A0A426RPS4"/>
<organism evidence="3 4">
    <name type="scientific">Sphingorhabdus wooponensis</name>
    <dbReference type="NCBI Taxonomy" id="940136"/>
    <lineage>
        <taxon>Bacteria</taxon>
        <taxon>Pseudomonadati</taxon>
        <taxon>Pseudomonadota</taxon>
        <taxon>Alphaproteobacteria</taxon>
        <taxon>Sphingomonadales</taxon>
        <taxon>Sphingomonadaceae</taxon>
        <taxon>Sphingorhabdus</taxon>
    </lineage>
</organism>
<name>A0A426RPS4_9SPHN</name>
<dbReference type="SUPFAM" id="SSF56322">
    <property type="entry name" value="ADC synthase"/>
    <property type="match status" value="1"/>
</dbReference>
<dbReference type="RefSeq" id="WP_125231367.1">
    <property type="nucleotide sequence ID" value="NZ_RWJI01000003.1"/>
</dbReference>
<dbReference type="InterPro" id="IPR019999">
    <property type="entry name" value="Anth_synth_I-like"/>
</dbReference>
<dbReference type="InterPro" id="IPR036038">
    <property type="entry name" value="Aminotransferase-like"/>
</dbReference>
<dbReference type="InterPro" id="IPR001544">
    <property type="entry name" value="Aminotrans_IV"/>
</dbReference>
<dbReference type="GO" id="GO:0000162">
    <property type="term" value="P:L-tryptophan biosynthetic process"/>
    <property type="evidence" value="ECO:0007669"/>
    <property type="project" value="TreeGrafter"/>
</dbReference>
<dbReference type="Gene3D" id="3.30.470.10">
    <property type="match status" value="1"/>
</dbReference>
<gene>
    <name evidence="3" type="primary">pabB</name>
    <name evidence="3" type="ORF">D7D48_10405</name>
</gene>
<dbReference type="PANTHER" id="PTHR11236">
    <property type="entry name" value="AMINOBENZOATE/ANTHRANILATE SYNTHASE"/>
    <property type="match status" value="1"/>
</dbReference>
<dbReference type="GO" id="GO:0046820">
    <property type="term" value="F:4-amino-4-deoxychorismate synthase activity"/>
    <property type="evidence" value="ECO:0007669"/>
    <property type="project" value="TreeGrafter"/>
</dbReference>
<dbReference type="InterPro" id="IPR015890">
    <property type="entry name" value="Chorismate_C"/>
</dbReference>